<evidence type="ECO:0000259" key="1">
    <source>
        <dbReference type="Pfam" id="PF17921"/>
    </source>
</evidence>
<organism evidence="2 3">
    <name type="scientific">Paragonimus westermani</name>
    <dbReference type="NCBI Taxonomy" id="34504"/>
    <lineage>
        <taxon>Eukaryota</taxon>
        <taxon>Metazoa</taxon>
        <taxon>Spiralia</taxon>
        <taxon>Lophotrochozoa</taxon>
        <taxon>Platyhelminthes</taxon>
        <taxon>Trematoda</taxon>
        <taxon>Digenea</taxon>
        <taxon>Plagiorchiida</taxon>
        <taxon>Troglotremata</taxon>
        <taxon>Troglotrematidae</taxon>
        <taxon>Paragonimus</taxon>
    </lineage>
</organism>
<evidence type="ECO:0000313" key="3">
    <source>
        <dbReference type="Proteomes" id="UP000324629"/>
    </source>
</evidence>
<dbReference type="InterPro" id="IPR036397">
    <property type="entry name" value="RNaseH_sf"/>
</dbReference>
<feature type="domain" description="Integrase zinc-binding" evidence="1">
    <location>
        <begin position="75"/>
        <end position="131"/>
    </location>
</feature>
<comment type="caution">
    <text evidence="2">The sequence shown here is derived from an EMBL/GenBank/DDBJ whole genome shotgun (WGS) entry which is preliminary data.</text>
</comment>
<dbReference type="InterPro" id="IPR041588">
    <property type="entry name" value="Integrase_H2C2"/>
</dbReference>
<reference evidence="2 3" key="1">
    <citation type="journal article" date="2019" name="Gigascience">
        <title>Whole-genome sequence of the oriental lung fluke Paragonimus westermani.</title>
        <authorList>
            <person name="Oey H."/>
            <person name="Zakrzewski M."/>
            <person name="Narain K."/>
            <person name="Devi K.R."/>
            <person name="Agatsuma T."/>
            <person name="Nawaratna S."/>
            <person name="Gobert G.N."/>
            <person name="Jones M.K."/>
            <person name="Ragan M.A."/>
            <person name="McManus D.P."/>
            <person name="Krause L."/>
        </authorList>
    </citation>
    <scope>NUCLEOTIDE SEQUENCE [LARGE SCALE GENOMIC DNA]</scope>
    <source>
        <strain evidence="2 3">IND2009</strain>
    </source>
</reference>
<name>A0A5J4N410_9TREM</name>
<dbReference type="Gene3D" id="1.10.340.70">
    <property type="match status" value="1"/>
</dbReference>
<dbReference type="Proteomes" id="UP000324629">
    <property type="component" value="Unassembled WGS sequence"/>
</dbReference>
<dbReference type="GO" id="GO:0003676">
    <property type="term" value="F:nucleic acid binding"/>
    <property type="evidence" value="ECO:0007669"/>
    <property type="project" value="InterPro"/>
</dbReference>
<sequence>MPSTPSIGATWAHYQLNDPYIYRRQLDGNLKPTGREIERRSPEERCIWSQWVNLRVIDSVLHLFVRAKRTYILIVPSGKISNVVREVQVELGHAGQRRTEPAVRQRFWWPKLYDGVVRNGTNCNICAQTKSPAVAPRAPLQTVATVDPNHRVGVDVMGPLPKSRRGNKYILVIADHFTKYFIHHRDRN</sequence>
<dbReference type="Pfam" id="PF17921">
    <property type="entry name" value="Integrase_H2C2"/>
    <property type="match status" value="1"/>
</dbReference>
<dbReference type="InterPro" id="IPR052160">
    <property type="entry name" value="Gypsy_RT_Integrase-like"/>
</dbReference>
<evidence type="ECO:0000313" key="2">
    <source>
        <dbReference type="EMBL" id="KAA3670204.1"/>
    </source>
</evidence>
<protein>
    <recommendedName>
        <fullName evidence="1">Integrase zinc-binding domain-containing protein</fullName>
    </recommendedName>
</protein>
<dbReference type="Gene3D" id="3.30.420.10">
    <property type="entry name" value="Ribonuclease H-like superfamily/Ribonuclease H"/>
    <property type="match status" value="1"/>
</dbReference>
<dbReference type="AlphaFoldDB" id="A0A5J4N410"/>
<keyword evidence="3" id="KW-1185">Reference proteome</keyword>
<dbReference type="EMBL" id="QNGE01012814">
    <property type="protein sequence ID" value="KAA3670204.1"/>
    <property type="molecule type" value="Genomic_DNA"/>
</dbReference>
<accession>A0A5J4N410</accession>
<gene>
    <name evidence="2" type="ORF">DEA37_0001096</name>
</gene>
<proteinExistence type="predicted"/>
<dbReference type="PANTHER" id="PTHR47266">
    <property type="entry name" value="ENDONUCLEASE-RELATED"/>
    <property type="match status" value="1"/>
</dbReference>